<evidence type="ECO:0000259" key="2">
    <source>
        <dbReference type="PROSITE" id="PS51781"/>
    </source>
</evidence>
<gene>
    <name evidence="3" type="ORF">Q3M24_07215</name>
</gene>
<name>A0AAU8M061_9BACT</name>
<dbReference type="SMART" id="SM00287">
    <property type="entry name" value="SH3b"/>
    <property type="match status" value="1"/>
</dbReference>
<accession>A0AAU8M061</accession>
<reference evidence="3" key="1">
    <citation type="journal article" date="2024" name="Syst. Appl. Microbiol.">
        <title>First single-strain enrichments of Electrothrix cable bacteria, description of E. aestuarii sp. nov. and E. rattekaaiensis sp. nov., and proposal of a cable bacteria taxonomy following the rules of the SeqCode.</title>
        <authorList>
            <person name="Plum-Jensen L.E."/>
            <person name="Schramm A."/>
            <person name="Marshall I.P.G."/>
        </authorList>
    </citation>
    <scope>NUCLEOTIDE SEQUENCE</scope>
    <source>
        <strain evidence="3">Rat1</strain>
    </source>
</reference>
<dbReference type="PROSITE" id="PS51781">
    <property type="entry name" value="SH3B"/>
    <property type="match status" value="1"/>
</dbReference>
<feature type="domain" description="SH3b" evidence="2">
    <location>
        <begin position="226"/>
        <end position="289"/>
    </location>
</feature>
<proteinExistence type="predicted"/>
<evidence type="ECO:0000256" key="1">
    <source>
        <dbReference type="SAM" id="MobiDB-lite"/>
    </source>
</evidence>
<dbReference type="EMBL" id="CP159373">
    <property type="protein sequence ID" value="XCN74526.1"/>
    <property type="molecule type" value="Genomic_DNA"/>
</dbReference>
<dbReference type="InterPro" id="IPR003646">
    <property type="entry name" value="SH3-like_bac-type"/>
</dbReference>
<feature type="compositionally biased region" description="Low complexity" evidence="1">
    <location>
        <begin position="63"/>
        <end position="72"/>
    </location>
</feature>
<sequence length="294" mass="33392">MLQRRQSFEQKRGQERKKTLRTVRICWAVFLSTGLLFTPLTPVFARGFNPVVPGYASPDRGAPVVPRMSQPRRPSRSPDRGYRNRPSSSNRSRNHRSGNYVAPSRRGSFYPSRRSYSAPRHYNRSRRRFSRGSVYATLPLGYAAIMLANDLYYYYSGSFYRPAPGGYMIVDAPVGAVVPSLPFGYSYLVVDGTRYYTYEGNYYLQVSNGYQIVQDPRRRVVQPVLSNQIVVTSNMLNVRSGPGIQYSISGRVYSGDVLQVLQREAGWTYVRLPDNTWGWVMSQFTAPVGVRADG</sequence>
<organism evidence="3">
    <name type="scientific">Candidatus Electrothrix aestuarii</name>
    <dbReference type="NCBI Taxonomy" id="3062594"/>
    <lineage>
        <taxon>Bacteria</taxon>
        <taxon>Pseudomonadati</taxon>
        <taxon>Thermodesulfobacteriota</taxon>
        <taxon>Desulfobulbia</taxon>
        <taxon>Desulfobulbales</taxon>
        <taxon>Desulfobulbaceae</taxon>
        <taxon>Candidatus Electrothrix</taxon>
    </lineage>
</organism>
<protein>
    <submittedName>
        <fullName evidence="3">DUF6515 family protein</fullName>
    </submittedName>
</protein>
<reference evidence="3" key="2">
    <citation type="submission" date="2024-06" db="EMBL/GenBank/DDBJ databases">
        <authorList>
            <person name="Plum-Jensen L.E."/>
            <person name="Schramm A."/>
            <person name="Marshall I.P.G."/>
        </authorList>
    </citation>
    <scope>NUCLEOTIDE SEQUENCE</scope>
    <source>
        <strain evidence="3">Rat1</strain>
    </source>
</reference>
<dbReference type="AlphaFoldDB" id="A0AAU8M061"/>
<dbReference type="Pfam" id="PF08239">
    <property type="entry name" value="SH3_3"/>
    <property type="match status" value="1"/>
</dbReference>
<dbReference type="Pfam" id="PF20125">
    <property type="entry name" value="DUF6515"/>
    <property type="match status" value="1"/>
</dbReference>
<dbReference type="InterPro" id="IPR045398">
    <property type="entry name" value="DUF6515"/>
</dbReference>
<evidence type="ECO:0000313" key="3">
    <source>
        <dbReference type="EMBL" id="XCN74526.1"/>
    </source>
</evidence>
<dbReference type="KEGG" id="eaj:Q3M24_07215"/>
<dbReference type="Gene3D" id="2.30.30.40">
    <property type="entry name" value="SH3 Domains"/>
    <property type="match status" value="1"/>
</dbReference>
<feature type="region of interest" description="Disordered" evidence="1">
    <location>
        <begin position="59"/>
        <end position="123"/>
    </location>
</feature>